<proteinExistence type="predicted"/>
<gene>
    <name evidence="4" type="ORF">KP509_05G069700</name>
</gene>
<feature type="compositionally biased region" description="Polar residues" evidence="2">
    <location>
        <begin position="777"/>
        <end position="793"/>
    </location>
</feature>
<keyword evidence="1" id="KW-0175">Coiled coil</keyword>
<feature type="compositionally biased region" description="Basic and acidic residues" evidence="2">
    <location>
        <begin position="297"/>
        <end position="308"/>
    </location>
</feature>
<feature type="region of interest" description="Disordered" evidence="2">
    <location>
        <begin position="882"/>
        <end position="905"/>
    </location>
</feature>
<feature type="domain" description="C2 NT-type" evidence="3">
    <location>
        <begin position="6"/>
        <end position="141"/>
    </location>
</feature>
<dbReference type="PANTHER" id="PTHR47270">
    <property type="entry name" value="PROTEIN MLP1-LIKE"/>
    <property type="match status" value="1"/>
</dbReference>
<reference evidence="4" key="1">
    <citation type="submission" date="2021-08" db="EMBL/GenBank/DDBJ databases">
        <title>WGS assembly of Ceratopteris richardii.</title>
        <authorList>
            <person name="Marchant D.B."/>
            <person name="Chen G."/>
            <person name="Jenkins J."/>
            <person name="Shu S."/>
            <person name="Leebens-Mack J."/>
            <person name="Grimwood J."/>
            <person name="Schmutz J."/>
            <person name="Soltis P."/>
            <person name="Soltis D."/>
            <person name="Chen Z.-H."/>
        </authorList>
    </citation>
    <scope>NUCLEOTIDE SEQUENCE</scope>
    <source>
        <strain evidence="4">Whitten #5841</strain>
        <tissue evidence="4">Leaf</tissue>
    </source>
</reference>
<dbReference type="PANTHER" id="PTHR47270:SF3">
    <property type="entry name" value="HYPOTETICAL PROTEIN"/>
    <property type="match status" value="1"/>
</dbReference>
<comment type="caution">
    <text evidence="4">The sequence shown here is derived from an EMBL/GenBank/DDBJ whole genome shotgun (WGS) entry which is preliminary data.</text>
</comment>
<evidence type="ECO:0000313" key="5">
    <source>
        <dbReference type="Proteomes" id="UP000825935"/>
    </source>
</evidence>
<feature type="region of interest" description="Disordered" evidence="2">
    <location>
        <begin position="140"/>
        <end position="171"/>
    </location>
</feature>
<dbReference type="PROSITE" id="PS51840">
    <property type="entry name" value="C2_NT"/>
    <property type="match status" value="1"/>
</dbReference>
<evidence type="ECO:0000256" key="2">
    <source>
        <dbReference type="SAM" id="MobiDB-lite"/>
    </source>
</evidence>
<feature type="compositionally biased region" description="Polar residues" evidence="2">
    <location>
        <begin position="157"/>
        <end position="167"/>
    </location>
</feature>
<dbReference type="Proteomes" id="UP000825935">
    <property type="component" value="Chromosome 5"/>
</dbReference>
<feature type="coiled-coil region" evidence="1">
    <location>
        <begin position="906"/>
        <end position="1022"/>
    </location>
</feature>
<dbReference type="OrthoDB" id="1913584at2759"/>
<dbReference type="OMA" id="WSMGSAS"/>
<protein>
    <recommendedName>
        <fullName evidence="3">C2 NT-type domain-containing protein</fullName>
    </recommendedName>
</protein>
<dbReference type="InterPro" id="IPR019448">
    <property type="entry name" value="NT-C2"/>
</dbReference>
<evidence type="ECO:0000259" key="3">
    <source>
        <dbReference type="PROSITE" id="PS51840"/>
    </source>
</evidence>
<dbReference type="EMBL" id="CM035410">
    <property type="protein sequence ID" value="KAH7437403.1"/>
    <property type="molecule type" value="Genomic_DNA"/>
</dbReference>
<feature type="compositionally biased region" description="Basic and acidic residues" evidence="2">
    <location>
        <begin position="145"/>
        <end position="156"/>
    </location>
</feature>
<sequence length="1140" mass="129459">MFRTTRKKNARTKEKITFKLEFHLTNVPQQKWDKLVVSLVYLETGKVTSKTGKSPVKNGICHWPDTLLESLYISADDDGNDAPTELYKLVVSTGSSRFGVLGDTNFNLGDYVNLTAPVSVSLPLQNCSFGSILQVKVQRMQPRSTSRETESQKELLHQSSTVSTSEGDQCLEGESIRLGDDGCEENPFKVETVESVVSSPARWGVSSLDNPSTLEGDTHVIIREDDEFVSMTSLASDSSRHEAKTCVYDGEIISAETYKTTLSSSHSFPSYPERSSDSLSRFNACGNPPLPGSTGVGHEDKSRWETSQRTRLQRTASVIMPSSLVHDANDFAVAEIEDLRQQLENEAKRSEEMQKKLSVLIAERDSIKQEMENLRVSGAPPLSIDREGSFKCKPQTEASLLDLKELQDELDYVKGLNLNLSVQLEKTQESNSQLLLEIQDLERDLEMQRSQTGPKSEKLEDKQVDMCELVESLKKQLAVLERDTQKLTEENLEYMSQLKDANDNLQQKDELIARLEVEKIHGHGSNNAAERIADILDEDLKERLRKSEEDRLAIEVQCQTFLRTITQTENDYTVALEKINDLEVAYQVLKQEMNEAIQELKNQLEDSKNQLSVMSNLHNDKIQVIEDKEKEIAELQAEMSSILRAKKDEEANVHQLQITNRMLEDKLREEQVNAPRIMNQLEVAKTNSFQLERELEGSQVKVKDLLQIVSELELSNKGLHDELHSVLVKDGQNKSQIQDYELRISMLEDEIKSLRTMNASLESEMEEVKSLKDGLQSMKQSKSSTEDSANSVQDANVKVVRRPLEEINAEVNETQQKQNSHLAWKLSEKEVELQDLKMRVFYLEEDLERKVSALDLAERKLKEQRDSVMYDGGNQVSYLTRSLSRTNSRAGANKPSIPPSREAKELSDLRSKVKLLEAEVVRKAAEFEESKEQWKEQYAQLSSHIEHLELANKELEKDHSDSSLEQALNELSSLQNQNAMLCQRENELLSKLASQEAMQHEIEALREEKKELERAISKCSAAAKGDNILKRVSTLETELAEVLESNVMYKTQLQSVFAMQQNVQAAALENIGSIDKVIKDLAELKRKNTLLEDELCDMKERYFNMSLQFAEVEAEREELVMTIRSLRAAKKFLPLVKAIF</sequence>
<evidence type="ECO:0000313" key="4">
    <source>
        <dbReference type="EMBL" id="KAH7437403.1"/>
    </source>
</evidence>
<evidence type="ECO:0000256" key="1">
    <source>
        <dbReference type="SAM" id="Coils"/>
    </source>
</evidence>
<feature type="region of interest" description="Disordered" evidence="2">
    <location>
        <begin position="773"/>
        <end position="793"/>
    </location>
</feature>
<organism evidence="4 5">
    <name type="scientific">Ceratopteris richardii</name>
    <name type="common">Triangle waterfern</name>
    <dbReference type="NCBI Taxonomy" id="49495"/>
    <lineage>
        <taxon>Eukaryota</taxon>
        <taxon>Viridiplantae</taxon>
        <taxon>Streptophyta</taxon>
        <taxon>Embryophyta</taxon>
        <taxon>Tracheophyta</taxon>
        <taxon>Polypodiopsida</taxon>
        <taxon>Polypodiidae</taxon>
        <taxon>Polypodiales</taxon>
        <taxon>Pteridineae</taxon>
        <taxon>Pteridaceae</taxon>
        <taxon>Parkerioideae</taxon>
        <taxon>Ceratopteris</taxon>
    </lineage>
</organism>
<feature type="coiled-coil region" evidence="1">
    <location>
        <begin position="572"/>
        <end position="673"/>
    </location>
</feature>
<dbReference type="AlphaFoldDB" id="A0A8T2UUF4"/>
<feature type="region of interest" description="Disordered" evidence="2">
    <location>
        <begin position="287"/>
        <end position="309"/>
    </location>
</feature>
<feature type="coiled-coil region" evidence="1">
    <location>
        <begin position="1074"/>
        <end position="1129"/>
    </location>
</feature>
<dbReference type="Pfam" id="PF10358">
    <property type="entry name" value="NT-C2"/>
    <property type="match status" value="1"/>
</dbReference>
<accession>A0A8T2UUF4</accession>
<name>A0A8T2UUF4_CERRI</name>
<feature type="coiled-coil region" evidence="1">
    <location>
        <begin position="329"/>
        <end position="377"/>
    </location>
</feature>
<feature type="coiled-coil region" evidence="1">
    <location>
        <begin position="424"/>
        <end position="518"/>
    </location>
</feature>
<keyword evidence="5" id="KW-1185">Reference proteome</keyword>
<dbReference type="EMBL" id="CM035410">
    <property type="protein sequence ID" value="KAH7437404.1"/>
    <property type="molecule type" value="Genomic_DNA"/>
</dbReference>